<feature type="region of interest" description="Disordered" evidence="1">
    <location>
        <begin position="91"/>
        <end position="117"/>
    </location>
</feature>
<dbReference type="AlphaFoldDB" id="A0A433Q5I4"/>
<name>A0A433Q5I4_9FUNG</name>
<evidence type="ECO:0000256" key="1">
    <source>
        <dbReference type="SAM" id="MobiDB-lite"/>
    </source>
</evidence>
<proteinExistence type="predicted"/>
<organism evidence="2 3">
    <name type="scientific">Jimgerdemannia flammicorona</name>
    <dbReference type="NCBI Taxonomy" id="994334"/>
    <lineage>
        <taxon>Eukaryota</taxon>
        <taxon>Fungi</taxon>
        <taxon>Fungi incertae sedis</taxon>
        <taxon>Mucoromycota</taxon>
        <taxon>Mucoromycotina</taxon>
        <taxon>Endogonomycetes</taxon>
        <taxon>Endogonales</taxon>
        <taxon>Endogonaceae</taxon>
        <taxon>Jimgerdemannia</taxon>
    </lineage>
</organism>
<accession>A0A433Q5I4</accession>
<dbReference type="Proteomes" id="UP000274822">
    <property type="component" value="Unassembled WGS sequence"/>
</dbReference>
<evidence type="ECO:0000313" key="3">
    <source>
        <dbReference type="Proteomes" id="UP000274822"/>
    </source>
</evidence>
<protein>
    <submittedName>
        <fullName evidence="2">Uncharacterized protein</fullName>
    </submittedName>
</protein>
<gene>
    <name evidence="2" type="ORF">BC938DRAFT_472723</name>
</gene>
<feature type="compositionally biased region" description="Polar residues" evidence="1">
    <location>
        <begin position="91"/>
        <end position="101"/>
    </location>
</feature>
<keyword evidence="3" id="KW-1185">Reference proteome</keyword>
<comment type="caution">
    <text evidence="2">The sequence shown here is derived from an EMBL/GenBank/DDBJ whole genome shotgun (WGS) entry which is preliminary data.</text>
</comment>
<reference evidence="2 3" key="1">
    <citation type="journal article" date="2018" name="New Phytol.">
        <title>Phylogenomics of Endogonaceae and evolution of mycorrhizas within Mucoromycota.</title>
        <authorList>
            <person name="Chang Y."/>
            <person name="Desiro A."/>
            <person name="Na H."/>
            <person name="Sandor L."/>
            <person name="Lipzen A."/>
            <person name="Clum A."/>
            <person name="Barry K."/>
            <person name="Grigoriev I.V."/>
            <person name="Martin F.M."/>
            <person name="Stajich J.E."/>
            <person name="Smith M.E."/>
            <person name="Bonito G."/>
            <person name="Spatafora J.W."/>
        </authorList>
    </citation>
    <scope>NUCLEOTIDE SEQUENCE [LARGE SCALE GENOMIC DNA]</scope>
    <source>
        <strain evidence="2 3">AD002</strain>
    </source>
</reference>
<sequence>MTGLIGDITLSLTRFDTFLELLNQKQRETRTYYAMPPKGTKKNTPVTKNVPKNQQTILSFATPSKAARMGEPGPGFKLYANNIQYGSSAIKSSTHHTNASQQEEKRRPSLPTRPGSCKATKAEIPYMLPNLQSTAPTSKRSSSTWRHFRNPWRKVPTTQPPDMVQFASHCLIIIIALTSLPSGRFELGRRRRHARRRGVQECDAREEEGQGWGYVC</sequence>
<evidence type="ECO:0000313" key="2">
    <source>
        <dbReference type="EMBL" id="RUS25035.1"/>
    </source>
</evidence>
<dbReference type="EMBL" id="RBNJ01014168">
    <property type="protein sequence ID" value="RUS25035.1"/>
    <property type="molecule type" value="Genomic_DNA"/>
</dbReference>